<evidence type="ECO:0000256" key="7">
    <source>
        <dbReference type="ARBA" id="ARBA00022989"/>
    </source>
</evidence>
<organism evidence="15 16">
    <name type="scientific">Calycina marina</name>
    <dbReference type="NCBI Taxonomy" id="1763456"/>
    <lineage>
        <taxon>Eukaryota</taxon>
        <taxon>Fungi</taxon>
        <taxon>Dikarya</taxon>
        <taxon>Ascomycota</taxon>
        <taxon>Pezizomycotina</taxon>
        <taxon>Leotiomycetes</taxon>
        <taxon>Helotiales</taxon>
        <taxon>Pezizellaceae</taxon>
        <taxon>Calycina</taxon>
    </lineage>
</organism>
<keyword evidence="7 14" id="KW-1133">Transmembrane helix</keyword>
<evidence type="ECO:0000256" key="9">
    <source>
        <dbReference type="ARBA" id="ARBA00023004"/>
    </source>
</evidence>
<dbReference type="Pfam" id="PF00067">
    <property type="entry name" value="p450"/>
    <property type="match status" value="1"/>
</dbReference>
<comment type="similarity">
    <text evidence="3 13">Belongs to the cytochrome P450 family.</text>
</comment>
<evidence type="ECO:0000256" key="8">
    <source>
        <dbReference type="ARBA" id="ARBA00023002"/>
    </source>
</evidence>
<dbReference type="InterPro" id="IPR036396">
    <property type="entry name" value="Cyt_P450_sf"/>
</dbReference>
<dbReference type="PRINTS" id="PR00463">
    <property type="entry name" value="EP450I"/>
</dbReference>
<evidence type="ECO:0000256" key="14">
    <source>
        <dbReference type="SAM" id="Phobius"/>
    </source>
</evidence>
<evidence type="ECO:0000256" key="10">
    <source>
        <dbReference type="ARBA" id="ARBA00023033"/>
    </source>
</evidence>
<sequence length="536" mass="60956">MDLQNSASRLHLLLFFPVAGVLWIVAYVVYQQWCHPLAKYPGPFLAKFTNLYAAHHAWKGDLHLDMWRMHLKYGDKVRYAPNRLLFNTSAALKDIYSNNKNVKKSEVYNAMVHRAPNTLTQRDKKLHARNRRLISQGFSESSMRVYEKPMAAQIDIFCRCLMENEEEPINGISYPLEGGWSPPRDMAKWCERLAFDLMFDIVFNDEYEMVGKPNYRRVLDAISTSAVRVGVLVQAPELKESRRLNKWLFPKQIAARTEFISFVNKMLQSKGSKSEAEANPDRRNVFTILTNAKDPETGESLRASEIGAESTTLIIAGSDTTSTALSAFFFYISRNSHVYDKVAKEVREHFTNAEEIHNRPKVNQCLYLRACIDEAMRMSPSVGSALYREVENGGAFIDGDHIPAGYDVGTGIYSIHHNPEYFPYPFKYHPERWIVGPDASTKDSVERAQSAYTTFSLGPRGCIGKGLAMMEMMSVLATVLYKFDFKIPEGQLGRVGEGNIAAEFGRHRDDELQLKDQVTAAKFGPVLQFRPRIIES</sequence>
<evidence type="ECO:0000256" key="11">
    <source>
        <dbReference type="ARBA" id="ARBA00023136"/>
    </source>
</evidence>
<keyword evidence="6 12" id="KW-0479">Metal-binding</keyword>
<dbReference type="CDD" id="cd11061">
    <property type="entry name" value="CYP67-like"/>
    <property type="match status" value="1"/>
</dbReference>
<dbReference type="GO" id="GO:0016020">
    <property type="term" value="C:membrane"/>
    <property type="evidence" value="ECO:0007669"/>
    <property type="project" value="UniProtKB-SubCell"/>
</dbReference>
<dbReference type="Gene3D" id="1.10.630.10">
    <property type="entry name" value="Cytochrome P450"/>
    <property type="match status" value="1"/>
</dbReference>
<keyword evidence="16" id="KW-1185">Reference proteome</keyword>
<dbReference type="GO" id="GO:0004497">
    <property type="term" value="F:monooxygenase activity"/>
    <property type="evidence" value="ECO:0007669"/>
    <property type="project" value="UniProtKB-KW"/>
</dbReference>
<dbReference type="PANTHER" id="PTHR24305">
    <property type="entry name" value="CYTOCHROME P450"/>
    <property type="match status" value="1"/>
</dbReference>
<keyword evidence="4 12" id="KW-0349">Heme</keyword>
<evidence type="ECO:0000256" key="6">
    <source>
        <dbReference type="ARBA" id="ARBA00022723"/>
    </source>
</evidence>
<dbReference type="InterPro" id="IPR017972">
    <property type="entry name" value="Cyt_P450_CS"/>
</dbReference>
<gene>
    <name evidence="15" type="ORF">BJ878DRAFT_49816</name>
</gene>
<evidence type="ECO:0000256" key="1">
    <source>
        <dbReference type="ARBA" id="ARBA00001971"/>
    </source>
</evidence>
<keyword evidence="10 13" id="KW-0503">Monooxygenase</keyword>
<dbReference type="OrthoDB" id="1470350at2759"/>
<dbReference type="InterPro" id="IPR050121">
    <property type="entry name" value="Cytochrome_P450_monoxygenase"/>
</dbReference>
<proteinExistence type="inferred from homology"/>
<comment type="cofactor">
    <cofactor evidence="1 12">
        <name>heme</name>
        <dbReference type="ChEBI" id="CHEBI:30413"/>
    </cofactor>
</comment>
<reference evidence="15" key="1">
    <citation type="journal article" date="2021" name="IMA Fungus">
        <title>Genomic characterization of three marine fungi, including Emericellopsis atlantica sp. nov. with signatures of a generalist lifestyle and marine biomass degradation.</title>
        <authorList>
            <person name="Hagestad O.C."/>
            <person name="Hou L."/>
            <person name="Andersen J.H."/>
            <person name="Hansen E.H."/>
            <person name="Altermark B."/>
            <person name="Li C."/>
            <person name="Kuhnert E."/>
            <person name="Cox R.J."/>
            <person name="Crous P.W."/>
            <person name="Spatafora J.W."/>
            <person name="Lail K."/>
            <person name="Amirebrahimi M."/>
            <person name="Lipzen A."/>
            <person name="Pangilinan J."/>
            <person name="Andreopoulos W."/>
            <person name="Hayes R.D."/>
            <person name="Ng V."/>
            <person name="Grigoriev I.V."/>
            <person name="Jackson S.A."/>
            <person name="Sutton T.D.S."/>
            <person name="Dobson A.D.W."/>
            <person name="Rama T."/>
        </authorList>
    </citation>
    <scope>NUCLEOTIDE SEQUENCE</scope>
    <source>
        <strain evidence="15">TRa3180A</strain>
    </source>
</reference>
<evidence type="ECO:0000256" key="4">
    <source>
        <dbReference type="ARBA" id="ARBA00022617"/>
    </source>
</evidence>
<feature type="binding site" description="axial binding residue" evidence="12">
    <location>
        <position position="462"/>
    </location>
    <ligand>
        <name>heme</name>
        <dbReference type="ChEBI" id="CHEBI:30413"/>
    </ligand>
    <ligandPart>
        <name>Fe</name>
        <dbReference type="ChEBI" id="CHEBI:18248"/>
    </ligandPart>
</feature>
<evidence type="ECO:0000256" key="13">
    <source>
        <dbReference type="RuleBase" id="RU000461"/>
    </source>
</evidence>
<keyword evidence="11 14" id="KW-0472">Membrane</keyword>
<dbReference type="AlphaFoldDB" id="A0A9P8CF64"/>
<dbReference type="EMBL" id="MU253880">
    <property type="protein sequence ID" value="KAG9244843.1"/>
    <property type="molecule type" value="Genomic_DNA"/>
</dbReference>
<dbReference type="PANTHER" id="PTHR24305:SF237">
    <property type="entry name" value="CYTOCHROME P450 MONOOXYGENASE ATNE-RELATED"/>
    <property type="match status" value="1"/>
</dbReference>
<dbReference type="InterPro" id="IPR002401">
    <property type="entry name" value="Cyt_P450_E_grp-I"/>
</dbReference>
<dbReference type="PROSITE" id="PS00086">
    <property type="entry name" value="CYTOCHROME_P450"/>
    <property type="match status" value="1"/>
</dbReference>
<dbReference type="GO" id="GO:0005506">
    <property type="term" value="F:iron ion binding"/>
    <property type="evidence" value="ECO:0007669"/>
    <property type="project" value="InterPro"/>
</dbReference>
<feature type="transmembrane region" description="Helical" evidence="14">
    <location>
        <begin position="12"/>
        <end position="30"/>
    </location>
</feature>
<evidence type="ECO:0000313" key="16">
    <source>
        <dbReference type="Proteomes" id="UP000887226"/>
    </source>
</evidence>
<evidence type="ECO:0000313" key="15">
    <source>
        <dbReference type="EMBL" id="KAG9244843.1"/>
    </source>
</evidence>
<keyword evidence="5 14" id="KW-0812">Transmembrane</keyword>
<evidence type="ECO:0000256" key="12">
    <source>
        <dbReference type="PIRSR" id="PIRSR602401-1"/>
    </source>
</evidence>
<dbReference type="GO" id="GO:1902181">
    <property type="term" value="P:verruculogen biosynthetic process"/>
    <property type="evidence" value="ECO:0007669"/>
    <property type="project" value="UniProtKB-ARBA"/>
</dbReference>
<name>A0A9P8CF64_9HELO</name>
<dbReference type="InterPro" id="IPR001128">
    <property type="entry name" value="Cyt_P450"/>
</dbReference>
<comment type="caution">
    <text evidence="15">The sequence shown here is derived from an EMBL/GenBank/DDBJ whole genome shotgun (WGS) entry which is preliminary data.</text>
</comment>
<accession>A0A9P8CF64</accession>
<dbReference type="GO" id="GO:0016705">
    <property type="term" value="F:oxidoreductase activity, acting on paired donors, with incorporation or reduction of molecular oxygen"/>
    <property type="evidence" value="ECO:0007669"/>
    <property type="project" value="InterPro"/>
</dbReference>
<evidence type="ECO:0000256" key="5">
    <source>
        <dbReference type="ARBA" id="ARBA00022692"/>
    </source>
</evidence>
<keyword evidence="9 12" id="KW-0408">Iron</keyword>
<dbReference type="GO" id="GO:0020037">
    <property type="term" value="F:heme binding"/>
    <property type="evidence" value="ECO:0007669"/>
    <property type="project" value="InterPro"/>
</dbReference>
<evidence type="ECO:0000256" key="3">
    <source>
        <dbReference type="ARBA" id="ARBA00010617"/>
    </source>
</evidence>
<keyword evidence="8 13" id="KW-0560">Oxidoreductase</keyword>
<dbReference type="FunFam" id="1.10.630.10:FF:000063">
    <property type="entry name" value="Cytochrome P450 monooxygenase"/>
    <property type="match status" value="1"/>
</dbReference>
<dbReference type="PRINTS" id="PR00385">
    <property type="entry name" value="P450"/>
</dbReference>
<dbReference type="Proteomes" id="UP000887226">
    <property type="component" value="Unassembled WGS sequence"/>
</dbReference>
<comment type="subcellular location">
    <subcellularLocation>
        <location evidence="2">Membrane</location>
    </subcellularLocation>
</comment>
<evidence type="ECO:0000256" key="2">
    <source>
        <dbReference type="ARBA" id="ARBA00004370"/>
    </source>
</evidence>
<dbReference type="SUPFAM" id="SSF48264">
    <property type="entry name" value="Cytochrome P450"/>
    <property type="match status" value="1"/>
</dbReference>
<protein>
    <submittedName>
        <fullName evidence="15">Cytochrome P450</fullName>
    </submittedName>
</protein>